<dbReference type="EMBL" id="JAACJO010000006">
    <property type="protein sequence ID" value="KAF5357233.1"/>
    <property type="molecule type" value="Genomic_DNA"/>
</dbReference>
<protein>
    <recommendedName>
        <fullName evidence="4">DNA-directed RNA polymerase III subunit</fullName>
    </recommendedName>
</protein>
<dbReference type="PANTHER" id="PTHR15367:SF2">
    <property type="entry name" value="DNA-DIRECTED RNA POLYMERASE III SUBUNIT"/>
    <property type="match status" value="1"/>
</dbReference>
<comment type="similarity">
    <text evidence="2 4">Belongs to the eukaryotic RPC7 RNA polymerase subunit family.</text>
</comment>
<evidence type="ECO:0000313" key="6">
    <source>
        <dbReference type="EMBL" id="KAF5357233.1"/>
    </source>
</evidence>
<evidence type="ECO:0000256" key="5">
    <source>
        <dbReference type="SAM" id="MobiDB-lite"/>
    </source>
</evidence>
<reference evidence="6 7" key="1">
    <citation type="journal article" date="2020" name="ISME J.">
        <title>Uncovering the hidden diversity of litter-decomposition mechanisms in mushroom-forming fungi.</title>
        <authorList>
            <person name="Floudas D."/>
            <person name="Bentzer J."/>
            <person name="Ahren D."/>
            <person name="Johansson T."/>
            <person name="Persson P."/>
            <person name="Tunlid A."/>
        </authorList>
    </citation>
    <scope>NUCLEOTIDE SEQUENCE [LARGE SCALE GENOMIC DNA]</scope>
    <source>
        <strain evidence="6 7">CBS 146.42</strain>
    </source>
</reference>
<dbReference type="Pfam" id="PF11705">
    <property type="entry name" value="RNA_pol_3_Rpc31"/>
    <property type="match status" value="1"/>
</dbReference>
<feature type="compositionally biased region" description="Acidic residues" evidence="5">
    <location>
        <begin position="150"/>
        <end position="161"/>
    </location>
</feature>
<dbReference type="InterPro" id="IPR024661">
    <property type="entry name" value="RNA_pol_III_Rpc31"/>
</dbReference>
<comment type="subunit">
    <text evidence="4">Component of the RNA polymerase III (Pol III) complex.</text>
</comment>
<feature type="compositionally biased region" description="Acidic residues" evidence="5">
    <location>
        <begin position="171"/>
        <end position="186"/>
    </location>
</feature>
<feature type="region of interest" description="Disordered" evidence="5">
    <location>
        <begin position="132"/>
        <end position="218"/>
    </location>
</feature>
<feature type="region of interest" description="Disordered" evidence="5">
    <location>
        <begin position="92"/>
        <end position="115"/>
    </location>
</feature>
<dbReference type="GO" id="GO:0006383">
    <property type="term" value="P:transcription by RNA polymerase III"/>
    <property type="evidence" value="ECO:0007669"/>
    <property type="project" value="UniProtKB-UniRule"/>
</dbReference>
<accession>A0A8H5LHF1</accession>
<feature type="compositionally biased region" description="Gly residues" evidence="5">
    <location>
        <begin position="1"/>
        <end position="21"/>
    </location>
</feature>
<feature type="compositionally biased region" description="Gly residues" evidence="5">
    <location>
        <begin position="203"/>
        <end position="218"/>
    </location>
</feature>
<organism evidence="6 7">
    <name type="scientific">Leucocoprinus leucothites</name>
    <dbReference type="NCBI Taxonomy" id="201217"/>
    <lineage>
        <taxon>Eukaryota</taxon>
        <taxon>Fungi</taxon>
        <taxon>Dikarya</taxon>
        <taxon>Basidiomycota</taxon>
        <taxon>Agaricomycotina</taxon>
        <taxon>Agaricomycetes</taxon>
        <taxon>Agaricomycetidae</taxon>
        <taxon>Agaricales</taxon>
        <taxon>Agaricineae</taxon>
        <taxon>Agaricaceae</taxon>
        <taxon>Leucocoprinus</taxon>
    </lineage>
</organism>
<comment type="function">
    <text evidence="4">DNA-dependent RNA polymerase catalyzes the transcription of DNA into RNA using the four ribonucleoside triphosphates as substrates. Specific peripheric component of RNA polymerase III which synthesizes small RNAs, such as 5S rRNA and tRNAs.</text>
</comment>
<evidence type="ECO:0000256" key="3">
    <source>
        <dbReference type="ARBA" id="ARBA00023242"/>
    </source>
</evidence>
<dbReference type="PIRSF" id="PIRSF000777">
    <property type="entry name" value="RNA_polIII_C31"/>
    <property type="match status" value="1"/>
</dbReference>
<evidence type="ECO:0000256" key="1">
    <source>
        <dbReference type="ARBA" id="ARBA00004123"/>
    </source>
</evidence>
<evidence type="ECO:0000313" key="7">
    <source>
        <dbReference type="Proteomes" id="UP000559027"/>
    </source>
</evidence>
<dbReference type="PANTHER" id="PTHR15367">
    <property type="entry name" value="DNA-DIRECTED RNA POLYMERASE III"/>
    <property type="match status" value="1"/>
</dbReference>
<keyword evidence="3 4" id="KW-0539">Nucleus</keyword>
<comment type="subcellular location">
    <subcellularLocation>
        <location evidence="1 4">Nucleus</location>
    </subcellularLocation>
</comment>
<evidence type="ECO:0000256" key="2">
    <source>
        <dbReference type="ARBA" id="ARBA00008352"/>
    </source>
</evidence>
<sequence length="218" mass="24422">MSRGRGGGRGGRGGGRGGFGGAAALPPMGLSFADIQNLSRDPTQLYPPRHLPVFTDPEKDEQSIVELQLGFVQRLRESPYYVVERTRTNELPRYSDKYRPSQGTQTTLKKRDLNPDFFPKEVFEDYFNPRRKRKADTKSGSSNRAVNLDELNDEDNDEEKSDNDRASQASEEAEDYDVDEEYDNDYAENYFDNGENDDFDNLGDGGGGDEGGGGMDYD</sequence>
<comment type="caution">
    <text evidence="6">The sequence shown here is derived from an EMBL/GenBank/DDBJ whole genome shotgun (WGS) entry which is preliminary data.</text>
</comment>
<proteinExistence type="inferred from homology"/>
<dbReference type="AlphaFoldDB" id="A0A8H5LHF1"/>
<dbReference type="GO" id="GO:0005666">
    <property type="term" value="C:RNA polymerase III complex"/>
    <property type="evidence" value="ECO:0007669"/>
    <property type="project" value="UniProtKB-UniRule"/>
</dbReference>
<name>A0A8H5LHF1_9AGAR</name>
<evidence type="ECO:0000256" key="4">
    <source>
        <dbReference type="PIRNR" id="PIRNR000777"/>
    </source>
</evidence>
<keyword evidence="7" id="KW-1185">Reference proteome</keyword>
<gene>
    <name evidence="6" type="ORF">D9756_006641</name>
</gene>
<dbReference type="Proteomes" id="UP000559027">
    <property type="component" value="Unassembled WGS sequence"/>
</dbReference>
<feature type="region of interest" description="Disordered" evidence="5">
    <location>
        <begin position="1"/>
        <end position="23"/>
    </location>
</feature>